<dbReference type="InterPro" id="IPR036291">
    <property type="entry name" value="NAD(P)-bd_dom_sf"/>
</dbReference>
<evidence type="ECO:0000259" key="5">
    <source>
        <dbReference type="Pfam" id="PF02826"/>
    </source>
</evidence>
<dbReference type="EMBL" id="SMKZ01000054">
    <property type="protein sequence ID" value="TDE00155.1"/>
    <property type="molecule type" value="Genomic_DNA"/>
</dbReference>
<dbReference type="PROSITE" id="PS00065">
    <property type="entry name" value="D_2_HYDROXYACID_DH_1"/>
    <property type="match status" value="1"/>
</dbReference>
<dbReference type="SUPFAM" id="SSF51735">
    <property type="entry name" value="NAD(P)-binding Rossmann-fold domains"/>
    <property type="match status" value="1"/>
</dbReference>
<dbReference type="GO" id="GO:0051287">
    <property type="term" value="F:NAD binding"/>
    <property type="evidence" value="ECO:0007669"/>
    <property type="project" value="InterPro"/>
</dbReference>
<feature type="domain" description="D-isomer specific 2-hydroxyacid dehydrogenase catalytic" evidence="4">
    <location>
        <begin position="6"/>
        <end position="323"/>
    </location>
</feature>
<dbReference type="InterPro" id="IPR006139">
    <property type="entry name" value="D-isomer_2_OHA_DH_cat_dom"/>
</dbReference>
<evidence type="ECO:0000256" key="3">
    <source>
        <dbReference type="RuleBase" id="RU003719"/>
    </source>
</evidence>
<evidence type="ECO:0000313" key="6">
    <source>
        <dbReference type="EMBL" id="TDE00155.1"/>
    </source>
</evidence>
<dbReference type="InterPro" id="IPR006140">
    <property type="entry name" value="D-isomer_DH_NAD-bd"/>
</dbReference>
<comment type="similarity">
    <text evidence="1 3">Belongs to the D-isomer specific 2-hydroxyacid dehydrogenase family.</text>
</comment>
<dbReference type="PROSITE" id="PS00671">
    <property type="entry name" value="D_2_HYDROXYACID_DH_3"/>
    <property type="match status" value="1"/>
</dbReference>
<dbReference type="Pfam" id="PF00389">
    <property type="entry name" value="2-Hacid_dh"/>
    <property type="match status" value="1"/>
</dbReference>
<gene>
    <name evidence="6" type="ORF">E1269_26425</name>
</gene>
<dbReference type="Pfam" id="PF02826">
    <property type="entry name" value="2-Hacid_dh_C"/>
    <property type="match status" value="1"/>
</dbReference>
<dbReference type="OrthoDB" id="9793626at2"/>
<dbReference type="RefSeq" id="WP_131900221.1">
    <property type="nucleotide sequence ID" value="NZ_SMKZ01000054.1"/>
</dbReference>
<evidence type="ECO:0000313" key="7">
    <source>
        <dbReference type="Proteomes" id="UP000294739"/>
    </source>
</evidence>
<dbReference type="GO" id="GO:0016618">
    <property type="term" value="F:hydroxypyruvate reductase [NAD(P)H] activity"/>
    <property type="evidence" value="ECO:0007669"/>
    <property type="project" value="TreeGrafter"/>
</dbReference>
<proteinExistence type="inferred from homology"/>
<dbReference type="PANTHER" id="PTHR10996">
    <property type="entry name" value="2-HYDROXYACID DEHYDROGENASE-RELATED"/>
    <property type="match status" value="1"/>
</dbReference>
<reference evidence="6 7" key="1">
    <citation type="submission" date="2019-03" db="EMBL/GenBank/DDBJ databases">
        <title>Draft genome sequences of novel Actinobacteria.</title>
        <authorList>
            <person name="Sahin N."/>
            <person name="Ay H."/>
            <person name="Saygin H."/>
        </authorList>
    </citation>
    <scope>NUCLEOTIDE SEQUENCE [LARGE SCALE GENOMIC DNA]</scope>
    <source>
        <strain evidence="6 7">5K138</strain>
    </source>
</reference>
<dbReference type="Gene3D" id="3.40.50.720">
    <property type="entry name" value="NAD(P)-binding Rossmann-like Domain"/>
    <property type="match status" value="2"/>
</dbReference>
<protein>
    <submittedName>
        <fullName evidence="6">D-glycerate dehydrogenase</fullName>
    </submittedName>
</protein>
<dbReference type="GO" id="GO:0030267">
    <property type="term" value="F:glyoxylate reductase (NADPH) activity"/>
    <property type="evidence" value="ECO:0007669"/>
    <property type="project" value="TreeGrafter"/>
</dbReference>
<dbReference type="InterPro" id="IPR050223">
    <property type="entry name" value="D-isomer_2-hydroxyacid_DH"/>
</dbReference>
<name>A0A4R5CR28_9ACTN</name>
<evidence type="ECO:0000256" key="2">
    <source>
        <dbReference type="ARBA" id="ARBA00023002"/>
    </source>
</evidence>
<dbReference type="FunFam" id="3.40.50.720:FF:000462">
    <property type="entry name" value="Glyoxylate reductase (NADP+)"/>
    <property type="match status" value="1"/>
</dbReference>
<keyword evidence="2 3" id="KW-0560">Oxidoreductase</keyword>
<comment type="caution">
    <text evidence="6">The sequence shown here is derived from an EMBL/GenBank/DDBJ whole genome shotgun (WGS) entry which is preliminary data.</text>
</comment>
<dbReference type="InterPro" id="IPR029753">
    <property type="entry name" value="D-isomer_DH_CS"/>
</dbReference>
<dbReference type="InParanoid" id="A0A4R5CR28"/>
<sequence length="339" mass="36167">MTPRVVVSQYVFPEAVDQLRRAGFDVEARNDDEPLPPEQLQELVRGAAGLVSMLTDRIDADFLASAPDLSVVANVAVGYDNIDVAAATRAGIAVCNTPDVLTDATADLTWSLILATARRVPEGDAFLRAGRYTHWKLAQEQLGADVFGQSLGIYGFGKIGQAVARRAVGGFDMTVRYHDAHRLPRDRERELGVTYAEMDELLATADFLSVHAPLTESTRHGIDATALARMKPSAILVNTARGPIVDEAALVEALATGSIAGAGLDVYEDEPTVHPGLVEQRERVVLLPHLGSATASTRRRMAAIAVGNVIDALSGRRPRTLVNTDVRPAVGATSDETGA</sequence>
<dbReference type="Proteomes" id="UP000294739">
    <property type="component" value="Unassembled WGS sequence"/>
</dbReference>
<dbReference type="InterPro" id="IPR029752">
    <property type="entry name" value="D-isomer_DH_CS1"/>
</dbReference>
<dbReference type="SUPFAM" id="SSF52283">
    <property type="entry name" value="Formate/glycerate dehydrogenase catalytic domain-like"/>
    <property type="match status" value="1"/>
</dbReference>
<dbReference type="GO" id="GO:0005829">
    <property type="term" value="C:cytosol"/>
    <property type="evidence" value="ECO:0007669"/>
    <property type="project" value="TreeGrafter"/>
</dbReference>
<dbReference type="AlphaFoldDB" id="A0A4R5CR28"/>
<evidence type="ECO:0000259" key="4">
    <source>
        <dbReference type="Pfam" id="PF00389"/>
    </source>
</evidence>
<organism evidence="6 7">
    <name type="scientific">Jiangella asiatica</name>
    <dbReference type="NCBI Taxonomy" id="2530372"/>
    <lineage>
        <taxon>Bacteria</taxon>
        <taxon>Bacillati</taxon>
        <taxon>Actinomycetota</taxon>
        <taxon>Actinomycetes</taxon>
        <taxon>Jiangellales</taxon>
        <taxon>Jiangellaceae</taxon>
        <taxon>Jiangella</taxon>
    </lineage>
</organism>
<dbReference type="PANTHER" id="PTHR10996:SF283">
    <property type="entry name" value="GLYOXYLATE_HYDROXYPYRUVATE REDUCTASE B"/>
    <property type="match status" value="1"/>
</dbReference>
<accession>A0A4R5CR28</accession>
<keyword evidence="7" id="KW-1185">Reference proteome</keyword>
<evidence type="ECO:0000256" key="1">
    <source>
        <dbReference type="ARBA" id="ARBA00005854"/>
    </source>
</evidence>
<feature type="domain" description="D-isomer specific 2-hydroxyacid dehydrogenase NAD-binding" evidence="5">
    <location>
        <begin position="111"/>
        <end position="291"/>
    </location>
</feature>
<dbReference type="CDD" id="cd05301">
    <property type="entry name" value="GDH"/>
    <property type="match status" value="1"/>
</dbReference>